<accession>A0A8J6BD97</accession>
<organism evidence="2 3">
    <name type="scientific">Eleutherodactylus coqui</name>
    <name type="common">Puerto Rican coqui</name>
    <dbReference type="NCBI Taxonomy" id="57060"/>
    <lineage>
        <taxon>Eukaryota</taxon>
        <taxon>Metazoa</taxon>
        <taxon>Chordata</taxon>
        <taxon>Craniata</taxon>
        <taxon>Vertebrata</taxon>
        <taxon>Euteleostomi</taxon>
        <taxon>Amphibia</taxon>
        <taxon>Batrachia</taxon>
        <taxon>Anura</taxon>
        <taxon>Neobatrachia</taxon>
        <taxon>Hyloidea</taxon>
        <taxon>Eleutherodactylidae</taxon>
        <taxon>Eleutherodactylinae</taxon>
        <taxon>Eleutherodactylus</taxon>
        <taxon>Eleutherodactylus</taxon>
    </lineage>
</organism>
<dbReference type="AlphaFoldDB" id="A0A8J6BD97"/>
<evidence type="ECO:0000313" key="3">
    <source>
        <dbReference type="Proteomes" id="UP000770717"/>
    </source>
</evidence>
<sequence length="102" mass="11240">MSSLKKLLLSRGMSLLLFTPAGIVLPTRGSIVATSQGFMKLESSVILGFKVFSVWFLPNWGLSIVNGHGHLRRTSSGCFYFSYKMKSSALNKKIALIKIQSN</sequence>
<keyword evidence="1" id="KW-1133">Transmembrane helix</keyword>
<keyword evidence="3" id="KW-1185">Reference proteome</keyword>
<dbReference type="EMBL" id="WNTK01002708">
    <property type="protein sequence ID" value="KAG9465756.1"/>
    <property type="molecule type" value="Genomic_DNA"/>
</dbReference>
<keyword evidence="1" id="KW-0812">Transmembrane</keyword>
<evidence type="ECO:0000313" key="2">
    <source>
        <dbReference type="EMBL" id="KAG9465756.1"/>
    </source>
</evidence>
<feature type="transmembrane region" description="Helical" evidence="1">
    <location>
        <begin position="45"/>
        <end position="65"/>
    </location>
</feature>
<keyword evidence="1" id="KW-0472">Membrane</keyword>
<name>A0A8J6BD97_ELECQ</name>
<reference evidence="2" key="1">
    <citation type="thesis" date="2020" institute="ProQuest LLC" country="789 East Eisenhower Parkway, Ann Arbor, MI, USA">
        <title>Comparative Genomics and Chromosome Evolution.</title>
        <authorList>
            <person name="Mudd A.B."/>
        </authorList>
    </citation>
    <scope>NUCLEOTIDE SEQUENCE</scope>
    <source>
        <strain evidence="2">HN-11 Male</strain>
        <tissue evidence="2">Kidney and liver</tissue>
    </source>
</reference>
<evidence type="ECO:0000256" key="1">
    <source>
        <dbReference type="SAM" id="Phobius"/>
    </source>
</evidence>
<protein>
    <submittedName>
        <fullName evidence="2">Uncharacterized protein</fullName>
    </submittedName>
</protein>
<dbReference type="Proteomes" id="UP000770717">
    <property type="component" value="Unassembled WGS sequence"/>
</dbReference>
<gene>
    <name evidence="2" type="ORF">GDO78_017769</name>
</gene>
<comment type="caution">
    <text evidence="2">The sequence shown here is derived from an EMBL/GenBank/DDBJ whole genome shotgun (WGS) entry which is preliminary data.</text>
</comment>
<proteinExistence type="predicted"/>